<dbReference type="InterPro" id="IPR036537">
    <property type="entry name" value="Adaptor_Cbl_N_dom_sf"/>
</dbReference>
<accession>A0A922JI16</accession>
<evidence type="ECO:0000256" key="2">
    <source>
        <dbReference type="PROSITE-ProRule" id="PRU00259"/>
    </source>
</evidence>
<dbReference type="PANTHER" id="PTHR46168:SF1">
    <property type="entry name" value="ARMADILLO REPEAT ONLY 4"/>
    <property type="match status" value="1"/>
</dbReference>
<feature type="repeat" description="ARM" evidence="2">
    <location>
        <begin position="195"/>
        <end position="238"/>
    </location>
</feature>
<dbReference type="PROSITE" id="PS50176">
    <property type="entry name" value="ARM_REPEAT"/>
    <property type="match status" value="1"/>
</dbReference>
<feature type="domain" description="DUF7792" evidence="3">
    <location>
        <begin position="12"/>
        <end position="131"/>
    </location>
</feature>
<name>A0A922JI16_CARIL</name>
<dbReference type="PANTHER" id="PTHR46168">
    <property type="entry name" value="ARMADILLO REPEAT ONLY 4"/>
    <property type="match status" value="1"/>
</dbReference>
<protein>
    <recommendedName>
        <fullName evidence="3">DUF7792 domain-containing protein</fullName>
    </recommendedName>
</protein>
<keyword evidence="1" id="KW-0677">Repeat</keyword>
<dbReference type="OrthoDB" id="1683831at2759"/>
<evidence type="ECO:0000256" key="1">
    <source>
        <dbReference type="ARBA" id="ARBA00022737"/>
    </source>
</evidence>
<evidence type="ECO:0000313" key="4">
    <source>
        <dbReference type="EMBL" id="KAG6708188.1"/>
    </source>
</evidence>
<organism evidence="4 5">
    <name type="scientific">Carya illinoinensis</name>
    <name type="common">Pecan</name>
    <dbReference type="NCBI Taxonomy" id="32201"/>
    <lineage>
        <taxon>Eukaryota</taxon>
        <taxon>Viridiplantae</taxon>
        <taxon>Streptophyta</taxon>
        <taxon>Embryophyta</taxon>
        <taxon>Tracheophyta</taxon>
        <taxon>Spermatophyta</taxon>
        <taxon>Magnoliopsida</taxon>
        <taxon>eudicotyledons</taxon>
        <taxon>Gunneridae</taxon>
        <taxon>Pentapetalae</taxon>
        <taxon>rosids</taxon>
        <taxon>fabids</taxon>
        <taxon>Fagales</taxon>
        <taxon>Juglandaceae</taxon>
        <taxon>Carya</taxon>
    </lineage>
</organism>
<dbReference type="AlphaFoldDB" id="A0A922JI16"/>
<dbReference type="GO" id="GO:0007166">
    <property type="term" value="P:cell surface receptor signaling pathway"/>
    <property type="evidence" value="ECO:0007669"/>
    <property type="project" value="InterPro"/>
</dbReference>
<gene>
    <name evidence="4" type="ORF">I3842_06G068400</name>
</gene>
<dbReference type="InterPro" id="IPR016024">
    <property type="entry name" value="ARM-type_fold"/>
</dbReference>
<reference evidence="4" key="1">
    <citation type="submission" date="2021-01" db="EMBL/GenBank/DDBJ databases">
        <authorList>
            <person name="Lovell J.T."/>
            <person name="Bentley N."/>
            <person name="Bhattarai G."/>
            <person name="Jenkins J.W."/>
            <person name="Sreedasyam A."/>
            <person name="Alarcon Y."/>
            <person name="Bock C."/>
            <person name="Boston L."/>
            <person name="Carlson J."/>
            <person name="Cervantes K."/>
            <person name="Clermont K."/>
            <person name="Krom N."/>
            <person name="Kubenka K."/>
            <person name="Mamidi S."/>
            <person name="Mattison C."/>
            <person name="Monteros M."/>
            <person name="Pisani C."/>
            <person name="Plott C."/>
            <person name="Rajasekar S."/>
            <person name="Rhein H.S."/>
            <person name="Rohla C."/>
            <person name="Song M."/>
            <person name="Hilaire R.S."/>
            <person name="Shu S."/>
            <person name="Wells L."/>
            <person name="Wang X."/>
            <person name="Webber J."/>
            <person name="Heerema R.J."/>
            <person name="Klein P."/>
            <person name="Conner P."/>
            <person name="Grauke L."/>
            <person name="Grimwood J."/>
            <person name="Schmutz J."/>
            <person name="Randall J.J."/>
        </authorList>
    </citation>
    <scope>NUCLEOTIDE SEQUENCE</scope>
    <source>
        <tissue evidence="4">Leaf</tissue>
    </source>
</reference>
<comment type="caution">
    <text evidence="4">The sequence shown here is derived from an EMBL/GenBank/DDBJ whole genome shotgun (WGS) entry which is preliminary data.</text>
</comment>
<evidence type="ECO:0000259" key="3">
    <source>
        <dbReference type="Pfam" id="PF25055"/>
    </source>
</evidence>
<evidence type="ECO:0000313" key="5">
    <source>
        <dbReference type="Proteomes" id="UP000811246"/>
    </source>
</evidence>
<dbReference type="EMBL" id="CM031830">
    <property type="protein sequence ID" value="KAG6708188.1"/>
    <property type="molecule type" value="Genomic_DNA"/>
</dbReference>
<dbReference type="InterPro" id="IPR056694">
    <property type="entry name" value="DUF7792"/>
</dbReference>
<dbReference type="InterPro" id="IPR000225">
    <property type="entry name" value="Armadillo"/>
</dbReference>
<dbReference type="Pfam" id="PF00514">
    <property type="entry name" value="Arm"/>
    <property type="match status" value="1"/>
</dbReference>
<dbReference type="Proteomes" id="UP000811246">
    <property type="component" value="Chromosome 6"/>
</dbReference>
<sequence length="613" mass="68737">MASDSELKRVANELSYPILLCERVRVAVDDAESFKLECVEVFKQVDRLSHMLRTLVRFSIATPSLYERPIWRVIADVSKNLERALTLVRKCKRRNVLRRVVTIVSAADFRKIFGLLESSLGDMRWLLSIFDSENVGGIVLSLPPIASNDPIISWVWSYIATLQMAQLTERIEAANELASLARDNDRTKQMIVEEGGVPPLLKLLKEDGSPDAQIAGASALCNLANDQERVRNIVNELGVQIIVQVLADSPMKVQSQVATLVARMAEHDPLAQEDFARDNVIRPLVTLLSFETFDDEHREQSGKQSIHSIVQINKEMEKKSLTRPTAGPYTHSQSSSHYYYNYYHSSEGSKHRRERENEKPQLKLCLKISCAEALWKLARGSVSNSRRITETKGLLCLAKLVEKEEGELQYNCLMTIMEITAAAESNVDLRRAAFKTTSPAAKAVVDQLLRVVRELDSPVLQVLAIKSIGSLARTFPARETRVIGPLVTHLGNRNTDVAAEAVISLQKFACPGNFLCMEHSKTIIEFDGVLPLMKMLRGNERTLLQGLILLCYLALHVGKSDSLEQARVLTALEGVDRTVVSQHPELRELVPKAIYHLSLYHQGVHSQRFSFVP</sequence>
<dbReference type="Pfam" id="PF25055">
    <property type="entry name" value="DUF7792"/>
    <property type="match status" value="1"/>
</dbReference>
<dbReference type="SMART" id="SM00185">
    <property type="entry name" value="ARM"/>
    <property type="match status" value="3"/>
</dbReference>
<dbReference type="SUPFAM" id="SSF48371">
    <property type="entry name" value="ARM repeat"/>
    <property type="match status" value="1"/>
</dbReference>
<dbReference type="Gene3D" id="1.25.10.10">
    <property type="entry name" value="Leucine-rich Repeat Variant"/>
    <property type="match status" value="3"/>
</dbReference>
<proteinExistence type="predicted"/>
<dbReference type="Gene3D" id="1.20.930.20">
    <property type="entry name" value="Adaptor protein Cbl, N-terminal domain"/>
    <property type="match status" value="1"/>
</dbReference>
<dbReference type="InterPro" id="IPR011989">
    <property type="entry name" value="ARM-like"/>
</dbReference>